<protein>
    <submittedName>
        <fullName evidence="4">Bacterial PH domain protein</fullName>
    </submittedName>
</protein>
<evidence type="ECO:0000313" key="4">
    <source>
        <dbReference type="EMBL" id="VVC02448.1"/>
    </source>
</evidence>
<organism evidence="4 5">
    <name type="scientific">Candidatus Bilamarchaeum dharawalense</name>
    <dbReference type="NCBI Taxonomy" id="2885759"/>
    <lineage>
        <taxon>Archaea</taxon>
        <taxon>Candidatus Micrarchaeota</taxon>
        <taxon>Candidatus Micrarchaeia</taxon>
        <taxon>Candidatus Anstonellales</taxon>
        <taxon>Candidatus Bilamarchaeaceae</taxon>
        <taxon>Candidatus Bilamarchaeum</taxon>
    </lineage>
</organism>
<feature type="transmembrane region" description="Helical" evidence="2">
    <location>
        <begin position="34"/>
        <end position="52"/>
    </location>
</feature>
<sequence>MPAFILIFLIWTVLLIDASIFHQIINKNIDIYPYGIVISVIILVLAIIYVEVNYRHFYYEFKDNGLRISHGIIEKKIDQIPYTKIQHIRAERTFFEYILGLVHIHIEMAGIAPSEAQPSIPGVPLDAYEEMIDFLKNKGNIDTNNPEGTCAVFCPPVGSQEELLRHMLEELKIMNQKLDRLEGTEKIKPLKKLVKKETENQNLEIKLEEEGIRTHL</sequence>
<dbReference type="InterPro" id="IPR005182">
    <property type="entry name" value="YdbS-like_PH"/>
</dbReference>
<dbReference type="EMBL" id="CABMJJ010000001">
    <property type="protein sequence ID" value="VVC02448.1"/>
    <property type="molecule type" value="Genomic_DNA"/>
</dbReference>
<proteinExistence type="predicted"/>
<reference evidence="4 5" key="1">
    <citation type="submission" date="2019-08" db="EMBL/GenBank/DDBJ databases">
        <authorList>
            <person name="Vazquez-Campos X."/>
        </authorList>
    </citation>
    <scope>NUCLEOTIDE SEQUENCE [LARGE SCALE GENOMIC DNA]</scope>
    <source>
        <strain evidence="4">LFW-283_2</strain>
    </source>
</reference>
<evidence type="ECO:0000313" key="5">
    <source>
        <dbReference type="Proteomes" id="UP000789941"/>
    </source>
</evidence>
<evidence type="ECO:0000256" key="1">
    <source>
        <dbReference type="SAM" id="Coils"/>
    </source>
</evidence>
<keyword evidence="1" id="KW-0175">Coiled coil</keyword>
<gene>
    <name evidence="4" type="ORF">LFW2832_00003</name>
</gene>
<keyword evidence="2" id="KW-1133">Transmembrane helix</keyword>
<feature type="domain" description="YdbS-like PH" evidence="3">
    <location>
        <begin position="54"/>
        <end position="133"/>
    </location>
</feature>
<evidence type="ECO:0000256" key="2">
    <source>
        <dbReference type="SAM" id="Phobius"/>
    </source>
</evidence>
<feature type="coiled-coil region" evidence="1">
    <location>
        <begin position="164"/>
        <end position="213"/>
    </location>
</feature>
<accession>A0A5E4LMS0</accession>
<dbReference type="Proteomes" id="UP000789941">
    <property type="component" value="Unassembled WGS sequence"/>
</dbReference>
<keyword evidence="2" id="KW-0812">Transmembrane</keyword>
<dbReference type="PANTHER" id="PTHR34473:SF3">
    <property type="entry name" value="TRANSMEMBRANE PROTEIN-RELATED"/>
    <property type="match status" value="1"/>
</dbReference>
<evidence type="ECO:0000259" key="3">
    <source>
        <dbReference type="Pfam" id="PF03703"/>
    </source>
</evidence>
<dbReference type="AlphaFoldDB" id="A0A5E4LMS0"/>
<dbReference type="Pfam" id="PF03703">
    <property type="entry name" value="bPH_2"/>
    <property type="match status" value="1"/>
</dbReference>
<name>A0A5E4LMS0_9ARCH</name>
<comment type="caution">
    <text evidence="4">The sequence shown here is derived from an EMBL/GenBank/DDBJ whole genome shotgun (WGS) entry which is preliminary data.</text>
</comment>
<keyword evidence="2" id="KW-0472">Membrane</keyword>
<dbReference type="PANTHER" id="PTHR34473">
    <property type="entry name" value="UPF0699 TRANSMEMBRANE PROTEIN YDBS"/>
    <property type="match status" value="1"/>
</dbReference>